<feature type="compositionally biased region" description="Basic and acidic residues" evidence="1">
    <location>
        <begin position="1"/>
        <end position="13"/>
    </location>
</feature>
<dbReference type="Proteomes" id="UP000006860">
    <property type="component" value="Chromosome"/>
</dbReference>
<dbReference type="InterPro" id="IPR021857">
    <property type="entry name" value="DUF3467"/>
</dbReference>
<feature type="compositionally biased region" description="Gly residues" evidence="1">
    <location>
        <begin position="134"/>
        <end position="143"/>
    </location>
</feature>
<reference evidence="3" key="1">
    <citation type="submission" date="2011-02" db="EMBL/GenBank/DDBJ databases">
        <title>The complete genome of Planctomyces brasiliensis DSM 5305.</title>
        <authorList>
            <person name="Lucas S."/>
            <person name="Copeland A."/>
            <person name="Lapidus A."/>
            <person name="Bruce D."/>
            <person name="Goodwin L."/>
            <person name="Pitluck S."/>
            <person name="Kyrpides N."/>
            <person name="Mavromatis K."/>
            <person name="Pagani I."/>
            <person name="Ivanova N."/>
            <person name="Ovchinnikova G."/>
            <person name="Lu M."/>
            <person name="Detter J.C."/>
            <person name="Han C."/>
            <person name="Land M."/>
            <person name="Hauser L."/>
            <person name="Markowitz V."/>
            <person name="Cheng J.-F."/>
            <person name="Hugenholtz P."/>
            <person name="Woyke T."/>
            <person name="Wu D."/>
            <person name="Tindall B."/>
            <person name="Pomrenke H.G."/>
            <person name="Brambilla E."/>
            <person name="Klenk H.-P."/>
            <person name="Eisen J.A."/>
        </authorList>
    </citation>
    <scope>NUCLEOTIDE SEQUENCE [LARGE SCALE GENOMIC DNA]</scope>
    <source>
        <strain evidence="3">ATCC 49424 / DSM 5305 / JCM 21570 / NBRC 103401 / IFAM 1448</strain>
    </source>
</reference>
<accession>F0SLJ8</accession>
<dbReference type="HOGENOM" id="CLU_1209069_0_0_0"/>
<evidence type="ECO:0000313" key="3">
    <source>
        <dbReference type="Proteomes" id="UP000006860"/>
    </source>
</evidence>
<dbReference type="STRING" id="756272.Plabr_0051"/>
<evidence type="ECO:0000256" key="1">
    <source>
        <dbReference type="SAM" id="MobiDB-lite"/>
    </source>
</evidence>
<dbReference type="OrthoDB" id="214456at2"/>
<name>F0SLJ8_RUBBR</name>
<evidence type="ECO:0000313" key="2">
    <source>
        <dbReference type="EMBL" id="ADY57681.1"/>
    </source>
</evidence>
<proteinExistence type="predicted"/>
<dbReference type="AlphaFoldDB" id="F0SLJ8"/>
<feature type="region of interest" description="Disordered" evidence="1">
    <location>
        <begin position="107"/>
        <end position="145"/>
    </location>
</feature>
<dbReference type="Pfam" id="PF11950">
    <property type="entry name" value="DUF3467"/>
    <property type="match status" value="2"/>
</dbReference>
<gene>
    <name evidence="2" type="ordered locus">Plabr_0051</name>
</gene>
<dbReference type="EMBL" id="CP002546">
    <property type="protein sequence ID" value="ADY57681.1"/>
    <property type="molecule type" value="Genomic_DNA"/>
</dbReference>
<organism evidence="2 3">
    <name type="scientific">Rubinisphaera brasiliensis (strain ATCC 49424 / DSM 5305 / JCM 21570 / IAM 15109 / NBRC 103401 / IFAM 1448)</name>
    <name type="common">Planctomyces brasiliensis</name>
    <dbReference type="NCBI Taxonomy" id="756272"/>
    <lineage>
        <taxon>Bacteria</taxon>
        <taxon>Pseudomonadati</taxon>
        <taxon>Planctomycetota</taxon>
        <taxon>Planctomycetia</taxon>
        <taxon>Planctomycetales</taxon>
        <taxon>Planctomycetaceae</taxon>
        <taxon>Rubinisphaera</taxon>
    </lineage>
</organism>
<dbReference type="RefSeq" id="WP_013626425.1">
    <property type="nucleotide sequence ID" value="NC_015174.1"/>
</dbReference>
<feature type="region of interest" description="Disordered" evidence="1">
    <location>
        <begin position="1"/>
        <end position="23"/>
    </location>
</feature>
<dbReference type="KEGG" id="pbs:Plabr_0051"/>
<protein>
    <recommendedName>
        <fullName evidence="4">DUF3467 domain-containing protein</fullName>
    </recommendedName>
</protein>
<keyword evidence="3" id="KW-1185">Reference proteome</keyword>
<sequence>MNHPENEPDDSRPEQQPQHAEFQHRAHTALVPEDVGQGVFANGAIVLTGQFEVILDFVLRLGRPERVAARVVLPFPVAEQFVTAMRHSVQNYTQQFGPIPEIARPVGGFPPPASGPTGANGGTASAYGSPTAGHGNGKGGVHSGGPTVPGIDEVYQDLKLDDSVMTGRYANAVLIRHSATEFCLDFVANIYPRSSVSARVFLAAPQIPPLLHSLDHSCQQLKRRREEDG</sequence>
<evidence type="ECO:0008006" key="4">
    <source>
        <dbReference type="Google" id="ProtNLM"/>
    </source>
</evidence>